<keyword evidence="1" id="KW-0472">Membrane</keyword>
<accession>A0A1G6RSA0</accession>
<dbReference type="InterPro" id="IPR018704">
    <property type="entry name" value="SecYEG/CpoB_TPR"/>
</dbReference>
<gene>
    <name evidence="3" type="ORF">SAMN04487779_100498</name>
</gene>
<dbReference type="STRING" id="938405.SAMN02927895_05084"/>
<dbReference type="EMBL" id="FMZX01000004">
    <property type="protein sequence ID" value="SDD06837.1"/>
    <property type="molecule type" value="Genomic_DNA"/>
</dbReference>
<name>A0A1G6RSA0_9PROT</name>
<evidence type="ECO:0000256" key="1">
    <source>
        <dbReference type="SAM" id="Phobius"/>
    </source>
</evidence>
<evidence type="ECO:0000313" key="3">
    <source>
        <dbReference type="EMBL" id="SDD06837.1"/>
    </source>
</evidence>
<proteinExistence type="predicted"/>
<dbReference type="Pfam" id="PF09976">
    <property type="entry name" value="TPR_21"/>
    <property type="match status" value="1"/>
</dbReference>
<dbReference type="AlphaFoldDB" id="A0A1G6RSA0"/>
<sequence length="234" mass="24851">MDPRFAQWLALRGLGSRKDRVADIFDEVEEDLRAERMKRLLARYGGLLAGLMLLVVAGVAGMQGWRWWQSRQAAQVAGTYLAVNKAAAEPGADAGASADRFAALAAEAPPGYRSLARLRAAALKAEAGDRAGALALWDEIARDGSVDPLYRDLGTVMWGLHSLGEGDQAAIESRLAPLAEGPWRASVQEIRALAALGRGATEEARQLLTELTTNPATPQGVRDRAGKLLAGLGG</sequence>
<evidence type="ECO:0000259" key="2">
    <source>
        <dbReference type="Pfam" id="PF09976"/>
    </source>
</evidence>
<evidence type="ECO:0000313" key="4">
    <source>
        <dbReference type="Proteomes" id="UP000198925"/>
    </source>
</evidence>
<feature type="domain" description="Ancillary SecYEG translocon subunit/Cell division coordinator CpoB TPR" evidence="2">
    <location>
        <begin position="38"/>
        <end position="206"/>
    </location>
</feature>
<dbReference type="Proteomes" id="UP000198925">
    <property type="component" value="Unassembled WGS sequence"/>
</dbReference>
<feature type="transmembrane region" description="Helical" evidence="1">
    <location>
        <begin position="41"/>
        <end position="62"/>
    </location>
</feature>
<protein>
    <recommendedName>
        <fullName evidence="2">Ancillary SecYEG translocon subunit/Cell division coordinator CpoB TPR domain-containing protein</fullName>
    </recommendedName>
</protein>
<organism evidence="3 4">
    <name type="scientific">Belnapia rosea</name>
    <dbReference type="NCBI Taxonomy" id="938405"/>
    <lineage>
        <taxon>Bacteria</taxon>
        <taxon>Pseudomonadati</taxon>
        <taxon>Pseudomonadota</taxon>
        <taxon>Alphaproteobacteria</taxon>
        <taxon>Acetobacterales</taxon>
        <taxon>Roseomonadaceae</taxon>
        <taxon>Belnapia</taxon>
    </lineage>
</organism>
<keyword evidence="1" id="KW-0812">Transmembrane</keyword>
<keyword evidence="1" id="KW-1133">Transmembrane helix</keyword>
<reference evidence="3 4" key="1">
    <citation type="submission" date="2016-10" db="EMBL/GenBank/DDBJ databases">
        <authorList>
            <person name="de Groot N.N."/>
        </authorList>
    </citation>
    <scope>NUCLEOTIDE SEQUENCE [LARGE SCALE GENOMIC DNA]</scope>
    <source>
        <strain evidence="3 4">CPCC 100156</strain>
    </source>
</reference>
<keyword evidence="4" id="KW-1185">Reference proteome</keyword>